<proteinExistence type="predicted"/>
<evidence type="ECO:0000256" key="1">
    <source>
        <dbReference type="ARBA" id="ARBA00004141"/>
    </source>
</evidence>
<feature type="transmembrane region" description="Helical" evidence="6">
    <location>
        <begin position="34"/>
        <end position="61"/>
    </location>
</feature>
<evidence type="ECO:0000256" key="4">
    <source>
        <dbReference type="ARBA" id="ARBA00022989"/>
    </source>
</evidence>
<comment type="subcellular location">
    <subcellularLocation>
        <location evidence="1">Membrane</location>
        <topology evidence="1">Multi-pass membrane protein</topology>
    </subcellularLocation>
</comment>
<keyword evidence="5 6" id="KW-0472">Membrane</keyword>
<dbReference type="AlphaFoldDB" id="A0A7F5RHC0"/>
<keyword evidence="8" id="KW-1185">Reference proteome</keyword>
<dbReference type="InParanoid" id="A0A7F5RHC0"/>
<dbReference type="PANTHER" id="PTHR48041:SF61">
    <property type="entry name" value="SD03967P"/>
    <property type="match status" value="1"/>
</dbReference>
<dbReference type="PANTHER" id="PTHR48041">
    <property type="entry name" value="ABC TRANSPORTER G FAMILY MEMBER 28"/>
    <property type="match status" value="1"/>
</dbReference>
<dbReference type="InterPro" id="IPR050352">
    <property type="entry name" value="ABCG_transporters"/>
</dbReference>
<reference evidence="9" key="1">
    <citation type="submission" date="2025-08" db="UniProtKB">
        <authorList>
            <consortium name="RefSeq"/>
        </authorList>
    </citation>
    <scope>IDENTIFICATION</scope>
    <source>
        <tissue evidence="9">Entire body</tissue>
    </source>
</reference>
<protein>
    <submittedName>
        <fullName evidence="9">ATP-binding cassette sub-family G member 1-like</fullName>
    </submittedName>
</protein>
<dbReference type="Proteomes" id="UP000192223">
    <property type="component" value="Unplaced"/>
</dbReference>
<accession>A0A7F5RHC0</accession>
<dbReference type="InterPro" id="IPR013525">
    <property type="entry name" value="ABC2_TM"/>
</dbReference>
<dbReference type="GO" id="GO:0140359">
    <property type="term" value="F:ABC-type transporter activity"/>
    <property type="evidence" value="ECO:0007669"/>
    <property type="project" value="InterPro"/>
</dbReference>
<keyword evidence="4 6" id="KW-1133">Transmembrane helix</keyword>
<evidence type="ECO:0000313" key="8">
    <source>
        <dbReference type="Proteomes" id="UP000192223"/>
    </source>
</evidence>
<feature type="non-terminal residue" evidence="9">
    <location>
        <position position="1"/>
    </location>
</feature>
<feature type="domain" description="ABC-2 type transporter transmembrane" evidence="7">
    <location>
        <begin position="3"/>
        <end position="147"/>
    </location>
</feature>
<dbReference type="KEGG" id="apln:112905988"/>
<organism evidence="8 9">
    <name type="scientific">Agrilus planipennis</name>
    <name type="common">Emerald ash borer</name>
    <name type="synonym">Agrilus marcopoli</name>
    <dbReference type="NCBI Taxonomy" id="224129"/>
    <lineage>
        <taxon>Eukaryota</taxon>
        <taxon>Metazoa</taxon>
        <taxon>Ecdysozoa</taxon>
        <taxon>Arthropoda</taxon>
        <taxon>Hexapoda</taxon>
        <taxon>Insecta</taxon>
        <taxon>Pterygota</taxon>
        <taxon>Neoptera</taxon>
        <taxon>Endopterygota</taxon>
        <taxon>Coleoptera</taxon>
        <taxon>Polyphaga</taxon>
        <taxon>Elateriformia</taxon>
        <taxon>Buprestoidea</taxon>
        <taxon>Buprestidae</taxon>
        <taxon>Agrilinae</taxon>
        <taxon>Agrilus</taxon>
    </lineage>
</organism>
<evidence type="ECO:0000256" key="6">
    <source>
        <dbReference type="SAM" id="Phobius"/>
    </source>
</evidence>
<gene>
    <name evidence="9" type="primary">LOC112905988</name>
</gene>
<feature type="transmembrane region" description="Helical" evidence="6">
    <location>
        <begin position="99"/>
        <end position="118"/>
    </location>
</feature>
<dbReference type="Pfam" id="PF01061">
    <property type="entry name" value="ABC2_membrane"/>
    <property type="match status" value="1"/>
</dbReference>
<feature type="transmembrane region" description="Helical" evidence="6">
    <location>
        <begin position="130"/>
        <end position="148"/>
    </location>
</feature>
<dbReference type="GeneID" id="112905988"/>
<feature type="transmembrane region" description="Helical" evidence="6">
    <location>
        <begin position="68"/>
        <end position="87"/>
    </location>
</feature>
<feature type="transmembrane region" description="Helical" evidence="6">
    <location>
        <begin position="183"/>
        <end position="207"/>
    </location>
</feature>
<evidence type="ECO:0000256" key="3">
    <source>
        <dbReference type="ARBA" id="ARBA00022692"/>
    </source>
</evidence>
<dbReference type="OrthoDB" id="66620at2759"/>
<keyword evidence="3 6" id="KW-0812">Transmembrane</keyword>
<evidence type="ECO:0000313" key="9">
    <source>
        <dbReference type="RefSeq" id="XP_025835275.1"/>
    </source>
</evidence>
<dbReference type="RefSeq" id="XP_025835275.1">
    <property type="nucleotide sequence ID" value="XM_025979490.1"/>
</dbReference>
<dbReference type="GO" id="GO:0005886">
    <property type="term" value="C:plasma membrane"/>
    <property type="evidence" value="ECO:0007669"/>
    <property type="project" value="TreeGrafter"/>
</dbReference>
<evidence type="ECO:0000259" key="7">
    <source>
        <dbReference type="Pfam" id="PF01061"/>
    </source>
</evidence>
<keyword evidence="2" id="KW-0813">Transport</keyword>
<sequence>KLFIFTSYLSLFLVPLEMKVLTREHFNRWYNLPPYLLSVLLIEVPFQICCTWSYIGISYWLTSQPFGFRFYLFVLLCTLSTLCAQAWGYFIGATTPTKIAVFLGPVVACLFSIFGFCIRYRDTPVFFRWLYHLSYYRAGFQSVVYVVYGLDREDLTCPDNIYYCHYLNPTKFLQEMDITDVNIASNMSLIIVIGCLMHALTYITLWFKLNKR</sequence>
<evidence type="ECO:0000256" key="5">
    <source>
        <dbReference type="ARBA" id="ARBA00023136"/>
    </source>
</evidence>
<evidence type="ECO:0000256" key="2">
    <source>
        <dbReference type="ARBA" id="ARBA00022448"/>
    </source>
</evidence>
<name>A0A7F5RHC0_AGRPL</name>